<dbReference type="CDD" id="cd06170">
    <property type="entry name" value="LuxR_C_like"/>
    <property type="match status" value="1"/>
</dbReference>
<feature type="transmembrane region" description="Helical" evidence="4">
    <location>
        <begin position="48"/>
        <end position="67"/>
    </location>
</feature>
<dbReference type="PROSITE" id="PS50043">
    <property type="entry name" value="HTH_LUXR_2"/>
    <property type="match status" value="1"/>
</dbReference>
<feature type="transmembrane region" description="Helical" evidence="4">
    <location>
        <begin position="276"/>
        <end position="295"/>
    </location>
</feature>
<protein>
    <recommendedName>
        <fullName evidence="5">HTH luxR-type domain-containing protein</fullName>
    </recommendedName>
</protein>
<feature type="transmembrane region" description="Helical" evidence="4">
    <location>
        <begin position="12"/>
        <end position="33"/>
    </location>
</feature>
<feature type="transmembrane region" description="Helical" evidence="4">
    <location>
        <begin position="216"/>
        <end position="233"/>
    </location>
</feature>
<reference evidence="6 7" key="1">
    <citation type="submission" date="2012-08" db="EMBL/GenBank/DDBJ databases">
        <title>The Genome Sequence of Slackia piriformis YIT 12062.</title>
        <authorList>
            <consortium name="The Broad Institute Genome Sequencing Platform"/>
            <person name="Earl A."/>
            <person name="Ward D."/>
            <person name="Feldgarden M."/>
            <person name="Gevers D."/>
            <person name="Morotomi M."/>
            <person name="Walker B."/>
            <person name="Young S.K."/>
            <person name="Zeng Q."/>
            <person name="Gargeya S."/>
            <person name="Fitzgerald M."/>
            <person name="Haas B."/>
            <person name="Abouelleil A."/>
            <person name="Alvarado L."/>
            <person name="Arachchi H.M."/>
            <person name="Berlin A.M."/>
            <person name="Chapman S.B."/>
            <person name="Goldberg J."/>
            <person name="Griggs A."/>
            <person name="Gujja S."/>
            <person name="Hansen M."/>
            <person name="Howarth C."/>
            <person name="Imamovic A."/>
            <person name="Larimer J."/>
            <person name="McCowen C."/>
            <person name="Montmayeur A."/>
            <person name="Murphy C."/>
            <person name="Neiman D."/>
            <person name="Pearson M."/>
            <person name="Priest M."/>
            <person name="Roberts A."/>
            <person name="Saif S."/>
            <person name="Shea T."/>
            <person name="Sisk P."/>
            <person name="Sykes S."/>
            <person name="Wortman J."/>
            <person name="Nusbaum C."/>
            <person name="Birren B."/>
        </authorList>
    </citation>
    <scope>NUCLEOTIDE SEQUENCE [LARGE SCALE GENOMIC DNA]</scope>
    <source>
        <strain evidence="6 7">YIT 12062</strain>
    </source>
</reference>
<feature type="transmembrane region" description="Helical" evidence="4">
    <location>
        <begin position="342"/>
        <end position="363"/>
    </location>
</feature>
<dbReference type="InterPro" id="IPR016032">
    <property type="entry name" value="Sig_transdc_resp-reg_C-effctor"/>
</dbReference>
<dbReference type="InterPro" id="IPR036388">
    <property type="entry name" value="WH-like_DNA-bd_sf"/>
</dbReference>
<keyword evidence="3" id="KW-0804">Transcription</keyword>
<evidence type="ECO:0000313" key="7">
    <source>
        <dbReference type="Proteomes" id="UP000006069"/>
    </source>
</evidence>
<evidence type="ECO:0000256" key="1">
    <source>
        <dbReference type="ARBA" id="ARBA00023015"/>
    </source>
</evidence>
<dbReference type="PATRIC" id="fig|742818.3.peg.808"/>
<dbReference type="SUPFAM" id="SSF46894">
    <property type="entry name" value="C-terminal effector domain of the bipartite response regulators"/>
    <property type="match status" value="1"/>
</dbReference>
<dbReference type="PANTHER" id="PTHR44688:SF16">
    <property type="entry name" value="DNA-BINDING TRANSCRIPTIONAL ACTIVATOR DEVR_DOSR"/>
    <property type="match status" value="1"/>
</dbReference>
<dbReference type="GO" id="GO:0006355">
    <property type="term" value="P:regulation of DNA-templated transcription"/>
    <property type="evidence" value="ECO:0007669"/>
    <property type="project" value="InterPro"/>
</dbReference>
<dbReference type="OrthoDB" id="483at2"/>
<dbReference type="PRINTS" id="PR00038">
    <property type="entry name" value="HTHLUXR"/>
</dbReference>
<feature type="transmembrane region" description="Helical" evidence="4">
    <location>
        <begin position="307"/>
        <end position="330"/>
    </location>
</feature>
<evidence type="ECO:0000259" key="5">
    <source>
        <dbReference type="PROSITE" id="PS50043"/>
    </source>
</evidence>
<dbReference type="EMBL" id="ADMD01000006">
    <property type="protein sequence ID" value="EJZ84049.1"/>
    <property type="molecule type" value="Genomic_DNA"/>
</dbReference>
<gene>
    <name evidence="6" type="ORF">HMPREF9451_00758</name>
</gene>
<dbReference type="Gene3D" id="1.10.10.10">
    <property type="entry name" value="Winged helix-like DNA-binding domain superfamily/Winged helix DNA-binding domain"/>
    <property type="match status" value="1"/>
</dbReference>
<evidence type="ECO:0000256" key="2">
    <source>
        <dbReference type="ARBA" id="ARBA00023125"/>
    </source>
</evidence>
<organism evidence="6 7">
    <name type="scientific">Slackia piriformis YIT 12062</name>
    <dbReference type="NCBI Taxonomy" id="742818"/>
    <lineage>
        <taxon>Bacteria</taxon>
        <taxon>Bacillati</taxon>
        <taxon>Actinomycetota</taxon>
        <taxon>Coriobacteriia</taxon>
        <taxon>Eggerthellales</taxon>
        <taxon>Eggerthellaceae</taxon>
        <taxon>Slackia</taxon>
    </lineage>
</organism>
<keyword evidence="4" id="KW-1133">Transmembrane helix</keyword>
<keyword evidence="2" id="KW-0238">DNA-binding</keyword>
<evidence type="ECO:0000313" key="6">
    <source>
        <dbReference type="EMBL" id="EJZ84049.1"/>
    </source>
</evidence>
<keyword evidence="4" id="KW-0472">Membrane</keyword>
<keyword evidence="1" id="KW-0805">Transcription regulation</keyword>
<name>K0YX07_9ACTN</name>
<feature type="transmembrane region" description="Helical" evidence="4">
    <location>
        <begin position="104"/>
        <end position="124"/>
    </location>
</feature>
<accession>K0YX07</accession>
<comment type="caution">
    <text evidence="6">The sequence shown here is derived from an EMBL/GenBank/DDBJ whole genome shotgun (WGS) entry which is preliminary data.</text>
</comment>
<proteinExistence type="predicted"/>
<dbReference type="PANTHER" id="PTHR44688">
    <property type="entry name" value="DNA-BINDING TRANSCRIPTIONAL ACTIVATOR DEVR_DOSR"/>
    <property type="match status" value="1"/>
</dbReference>
<dbReference type="eggNOG" id="COG2197">
    <property type="taxonomic scope" value="Bacteria"/>
</dbReference>
<feature type="transmembrane region" description="Helical" evidence="4">
    <location>
        <begin position="161"/>
        <end position="179"/>
    </location>
</feature>
<dbReference type="InterPro" id="IPR000792">
    <property type="entry name" value="Tscrpt_reg_LuxR_C"/>
</dbReference>
<keyword evidence="4" id="KW-0812">Transmembrane</keyword>
<keyword evidence="7" id="KW-1185">Reference proteome</keyword>
<sequence length="476" mass="50221">MSKIVMETPVPSARRIAGFSCYQGFVFALFYMGANKGLPLGTFVLERADLLCTLLCALATLLAMIRFPQAANRVLESDAALATCAFMLMAGAFVPSFVIPSPLLGLVVEGLLVGVPMATLLGAWGRVLGLSSPRVATCEIFASSAIAGAVCFAASAFGPGAFSFLTIAFPAASVGMLLVTGAGRSSSSDDAPLPLHASENAPAGASRHVRMLSRRMLAGALLYGVSAGFMEAYRSDPGTLTTPTLPATLLILALFCIAVLQSLLTSKAHEKNPLGHTYRIVLLVTMAGFLFAPVLQNSGVPGEAIVLAGFLGLTATYLALFIAASTLAGIDSSHMFRRGFAALYAGEALGIVVSNVFDCLPFADWATYAMLASAGLATLISYLFLFTETDFEELSAVVDAVDPMQAMHAAIVKSAKLSERESEVLALALKGRTNERIARELCIAKSTADTHLRRIYAKAKVHSRQELLDYGEKLVR</sequence>
<dbReference type="RefSeq" id="WP_009138981.1">
    <property type="nucleotide sequence ID" value="NZ_JH815198.1"/>
</dbReference>
<dbReference type="AlphaFoldDB" id="K0YX07"/>
<dbReference type="InParanoid" id="K0YX07"/>
<dbReference type="HOGENOM" id="CLU_027066_2_0_11"/>
<evidence type="ECO:0000256" key="4">
    <source>
        <dbReference type="SAM" id="Phobius"/>
    </source>
</evidence>
<feature type="transmembrane region" description="Helical" evidence="4">
    <location>
        <begin position="369"/>
        <end position="386"/>
    </location>
</feature>
<dbReference type="Pfam" id="PF00196">
    <property type="entry name" value="GerE"/>
    <property type="match status" value="1"/>
</dbReference>
<feature type="domain" description="HTH luxR-type" evidence="5">
    <location>
        <begin position="410"/>
        <end position="475"/>
    </location>
</feature>
<dbReference type="SMART" id="SM00421">
    <property type="entry name" value="HTH_LUXR"/>
    <property type="match status" value="1"/>
</dbReference>
<evidence type="ECO:0000256" key="3">
    <source>
        <dbReference type="ARBA" id="ARBA00023163"/>
    </source>
</evidence>
<dbReference type="GO" id="GO:0003677">
    <property type="term" value="F:DNA binding"/>
    <property type="evidence" value="ECO:0007669"/>
    <property type="project" value="UniProtKB-KW"/>
</dbReference>
<dbReference type="Proteomes" id="UP000006069">
    <property type="component" value="Unassembled WGS sequence"/>
</dbReference>
<feature type="transmembrane region" description="Helical" evidence="4">
    <location>
        <begin position="136"/>
        <end position="155"/>
    </location>
</feature>
<feature type="transmembrane region" description="Helical" evidence="4">
    <location>
        <begin position="245"/>
        <end position="264"/>
    </location>
</feature>
<feature type="transmembrane region" description="Helical" evidence="4">
    <location>
        <begin position="79"/>
        <end position="98"/>
    </location>
</feature>